<feature type="region of interest" description="Disordered" evidence="1">
    <location>
        <begin position="1"/>
        <end position="21"/>
    </location>
</feature>
<accession>W7TCE9</accession>
<evidence type="ECO:0000256" key="1">
    <source>
        <dbReference type="SAM" id="MobiDB-lite"/>
    </source>
</evidence>
<dbReference type="OrthoDB" id="6222486at2759"/>
<evidence type="ECO:0000313" key="2">
    <source>
        <dbReference type="EMBL" id="EWM24680.1"/>
    </source>
</evidence>
<dbReference type="PANTHER" id="PTHR47204:SF1">
    <property type="entry name" value="RIBONUCLEASE H2 SUBUNIT C"/>
    <property type="match status" value="1"/>
</dbReference>
<protein>
    <submittedName>
        <fullName evidence="2">Ribonuclease H2, subunit C</fullName>
    </submittedName>
</protein>
<evidence type="ECO:0000313" key="3">
    <source>
        <dbReference type="Proteomes" id="UP000019335"/>
    </source>
</evidence>
<dbReference type="Gene3D" id="2.40.128.680">
    <property type="match status" value="1"/>
</dbReference>
<dbReference type="Proteomes" id="UP000019335">
    <property type="component" value="Chromosome 13"/>
</dbReference>
<dbReference type="AlphaFoldDB" id="W7TCE9"/>
<name>W7TCE9_9STRA</name>
<organism evidence="2 3">
    <name type="scientific">Nannochloropsis gaditana</name>
    <dbReference type="NCBI Taxonomy" id="72520"/>
    <lineage>
        <taxon>Eukaryota</taxon>
        <taxon>Sar</taxon>
        <taxon>Stramenopiles</taxon>
        <taxon>Ochrophyta</taxon>
        <taxon>Eustigmatophyceae</taxon>
        <taxon>Eustigmatales</taxon>
        <taxon>Monodopsidaceae</taxon>
        <taxon>Nannochloropsis</taxon>
    </lineage>
</organism>
<proteinExistence type="predicted"/>
<reference evidence="2 3" key="1">
    <citation type="journal article" date="2014" name="Mol. Plant">
        <title>Chromosome Scale Genome Assembly and Transcriptome Profiling of Nannochloropsis gaditana in Nitrogen Depletion.</title>
        <authorList>
            <person name="Corteggiani Carpinelli E."/>
            <person name="Telatin A."/>
            <person name="Vitulo N."/>
            <person name="Forcato C."/>
            <person name="D'Angelo M."/>
            <person name="Schiavon R."/>
            <person name="Vezzi A."/>
            <person name="Giacometti G.M."/>
            <person name="Morosinotto T."/>
            <person name="Valle G."/>
        </authorList>
    </citation>
    <scope>NUCLEOTIDE SEQUENCE [LARGE SCALE GENOMIC DNA]</scope>
    <source>
        <strain evidence="2 3">B-31</strain>
    </source>
</reference>
<dbReference type="PANTHER" id="PTHR47204">
    <property type="entry name" value="OS02G0168900 PROTEIN"/>
    <property type="match status" value="1"/>
</dbReference>
<dbReference type="GO" id="GO:0006401">
    <property type="term" value="P:RNA catabolic process"/>
    <property type="evidence" value="ECO:0007669"/>
    <property type="project" value="InterPro"/>
</dbReference>
<dbReference type="EMBL" id="AZIL01001173">
    <property type="protein sequence ID" value="EWM24680.1"/>
    <property type="molecule type" value="Genomic_DNA"/>
</dbReference>
<dbReference type="CDD" id="cd09271">
    <property type="entry name" value="RNase_H2-C"/>
    <property type="match status" value="1"/>
</dbReference>
<sequence>MRDETNQYGDGSGVVGPQRRDPVLVASVRDPQPNARIHAMPCSISYDGPAAVNTYFMPRDTTACETGMSAANNKAISRNGEEGAEGFSKRAKLGKEELLCVEGRLYEAQFRGRFLRGIGAACPQGMRGFVVRERVLPLELKEVAPSAALNRYEMDSGGLAKLSPCDPQRLELILIFPLSLRSWKWEGMVRTYGALSTSVPCTYPVRPMGVTNKEALGSGRRHDMCRDSDGLRWRERCFSLPFISDASTVVLHIR</sequence>
<dbReference type="GO" id="GO:0032299">
    <property type="term" value="C:ribonuclease H2 complex"/>
    <property type="evidence" value="ECO:0007669"/>
    <property type="project" value="InterPro"/>
</dbReference>
<gene>
    <name evidence="2" type="ORF">Naga_100123g16</name>
</gene>
<keyword evidence="3" id="KW-1185">Reference proteome</keyword>
<comment type="caution">
    <text evidence="2">The sequence shown here is derived from an EMBL/GenBank/DDBJ whole genome shotgun (WGS) entry which is preliminary data.</text>
</comment>
<dbReference type="InterPro" id="IPR013924">
    <property type="entry name" value="RNase_H2_suC"/>
</dbReference>
<dbReference type="Pfam" id="PF08615">
    <property type="entry name" value="RNase_H2_suC"/>
    <property type="match status" value="1"/>
</dbReference>